<evidence type="ECO:0000256" key="9">
    <source>
        <dbReference type="ARBA" id="ARBA00022833"/>
    </source>
</evidence>
<dbReference type="GO" id="GO:0009245">
    <property type="term" value="P:lipid A biosynthetic process"/>
    <property type="evidence" value="ECO:0007669"/>
    <property type="project" value="UniProtKB-UniRule"/>
</dbReference>
<dbReference type="EC" id="3.5.1.108" evidence="4 12"/>
<evidence type="ECO:0000256" key="3">
    <source>
        <dbReference type="ARBA" id="ARBA00005002"/>
    </source>
</evidence>
<evidence type="ECO:0000256" key="12">
    <source>
        <dbReference type="NCBIfam" id="TIGR00325"/>
    </source>
</evidence>
<dbReference type="Proteomes" id="UP000317429">
    <property type="component" value="Chromosome"/>
</dbReference>
<protein>
    <recommendedName>
        <fullName evidence="4 12">UDP-3-O-acyl-N-acetylglucosamine deacetylase</fullName>
        <ecNumber evidence="4 12">3.5.1.108</ecNumber>
    </recommendedName>
</protein>
<keyword evidence="7" id="KW-0479">Metal-binding</keyword>
<evidence type="ECO:0000256" key="11">
    <source>
        <dbReference type="ARBA" id="ARBA00024535"/>
    </source>
</evidence>
<comment type="cofactor">
    <cofactor evidence="1">
        <name>Zn(2+)</name>
        <dbReference type="ChEBI" id="CHEBI:29105"/>
    </cofactor>
</comment>
<dbReference type="GO" id="GO:0046872">
    <property type="term" value="F:metal ion binding"/>
    <property type="evidence" value="ECO:0007669"/>
    <property type="project" value="UniProtKB-KW"/>
</dbReference>
<comment type="pathway">
    <text evidence="3">Glycolipid biosynthesis; lipid IV(A) biosynthesis; lipid IV(A) from (3R)-3-hydroxytetradecanoyl-[acyl-carrier-protein] and UDP-N-acetyl-alpha-D-glucosamine: step 2/6.</text>
</comment>
<keyword evidence="9" id="KW-0862">Zinc</keyword>
<dbReference type="RefSeq" id="WP_145287880.1">
    <property type="nucleotide sequence ID" value="NZ_CP036291.1"/>
</dbReference>
<keyword evidence="14" id="KW-1185">Reference proteome</keyword>
<dbReference type="OrthoDB" id="9772788at2"/>
<evidence type="ECO:0000256" key="1">
    <source>
        <dbReference type="ARBA" id="ARBA00001947"/>
    </source>
</evidence>
<evidence type="ECO:0000313" key="13">
    <source>
        <dbReference type="EMBL" id="QDU90083.1"/>
    </source>
</evidence>
<dbReference type="AlphaFoldDB" id="A0A518DF26"/>
<dbReference type="InterPro" id="IPR015870">
    <property type="entry name" value="UDP-acyl_N-AcGlcN_deAcase_N"/>
</dbReference>
<dbReference type="InterPro" id="IPR020568">
    <property type="entry name" value="Ribosomal_Su5_D2-typ_SF"/>
</dbReference>
<keyword evidence="5" id="KW-0444">Lipid biosynthesis</keyword>
<dbReference type="GO" id="GO:0103117">
    <property type="term" value="F:UDP-3-O-acyl-N-acetylglucosamine deacetylase activity"/>
    <property type="evidence" value="ECO:0007669"/>
    <property type="project" value="UniProtKB-UniRule"/>
</dbReference>
<evidence type="ECO:0000313" key="14">
    <source>
        <dbReference type="Proteomes" id="UP000317429"/>
    </source>
</evidence>
<evidence type="ECO:0000256" key="8">
    <source>
        <dbReference type="ARBA" id="ARBA00022801"/>
    </source>
</evidence>
<dbReference type="UniPathway" id="UPA00359">
    <property type="reaction ID" value="UER00478"/>
</dbReference>
<comment type="catalytic activity">
    <reaction evidence="11">
        <text>a UDP-3-O-[(3R)-3-hydroxyacyl]-N-acetyl-alpha-D-glucosamine + H2O = a UDP-3-O-[(3R)-3-hydroxyacyl]-alpha-D-glucosamine + acetate</text>
        <dbReference type="Rhea" id="RHEA:67816"/>
        <dbReference type="ChEBI" id="CHEBI:15377"/>
        <dbReference type="ChEBI" id="CHEBI:30089"/>
        <dbReference type="ChEBI" id="CHEBI:137740"/>
        <dbReference type="ChEBI" id="CHEBI:173225"/>
        <dbReference type="EC" id="3.5.1.108"/>
    </reaction>
</comment>
<keyword evidence="8 13" id="KW-0378">Hydrolase</keyword>
<dbReference type="SUPFAM" id="SSF54211">
    <property type="entry name" value="Ribosomal protein S5 domain 2-like"/>
    <property type="match status" value="2"/>
</dbReference>
<comment type="function">
    <text evidence="2">Catalyzes the hydrolysis of UDP-3-O-myristoyl-N-acetylglucosamine to form UDP-3-O-myristoylglucosamine and acetate, the committed step in lipid A biosynthesis.</text>
</comment>
<dbReference type="GO" id="GO:0016020">
    <property type="term" value="C:membrane"/>
    <property type="evidence" value="ECO:0007669"/>
    <property type="project" value="GOC"/>
</dbReference>
<keyword evidence="6" id="KW-0441">Lipid A biosynthesis</keyword>
<evidence type="ECO:0000256" key="4">
    <source>
        <dbReference type="ARBA" id="ARBA00012745"/>
    </source>
</evidence>
<evidence type="ECO:0000256" key="5">
    <source>
        <dbReference type="ARBA" id="ARBA00022516"/>
    </source>
</evidence>
<dbReference type="EMBL" id="CP036291">
    <property type="protein sequence ID" value="QDU90083.1"/>
    <property type="molecule type" value="Genomic_DNA"/>
</dbReference>
<accession>A0A518DF26</accession>
<dbReference type="NCBIfam" id="TIGR00325">
    <property type="entry name" value="lpxC"/>
    <property type="match status" value="1"/>
</dbReference>
<keyword evidence="10" id="KW-0443">Lipid metabolism</keyword>
<dbReference type="InterPro" id="IPR004463">
    <property type="entry name" value="UDP-acyl_GlcNac_deAcase"/>
</dbReference>
<proteinExistence type="predicted"/>
<dbReference type="Pfam" id="PF03331">
    <property type="entry name" value="LpxC"/>
    <property type="match status" value="1"/>
</dbReference>
<dbReference type="PANTHER" id="PTHR33694">
    <property type="entry name" value="UDP-3-O-ACYL-N-ACETYLGLUCOSAMINE DEACETYLASE 1, MITOCHONDRIAL-RELATED"/>
    <property type="match status" value="1"/>
</dbReference>
<dbReference type="PANTHER" id="PTHR33694:SF1">
    <property type="entry name" value="UDP-3-O-ACYL-N-ACETYLGLUCOSAMINE DEACETYLASE 1, MITOCHONDRIAL-RELATED"/>
    <property type="match status" value="1"/>
</dbReference>
<reference evidence="13 14" key="1">
    <citation type="submission" date="2019-02" db="EMBL/GenBank/DDBJ databases">
        <title>Deep-cultivation of Planctomycetes and their phenomic and genomic characterization uncovers novel biology.</title>
        <authorList>
            <person name="Wiegand S."/>
            <person name="Jogler M."/>
            <person name="Boedeker C."/>
            <person name="Pinto D."/>
            <person name="Vollmers J."/>
            <person name="Rivas-Marin E."/>
            <person name="Kohn T."/>
            <person name="Peeters S.H."/>
            <person name="Heuer A."/>
            <person name="Rast P."/>
            <person name="Oberbeckmann S."/>
            <person name="Bunk B."/>
            <person name="Jeske O."/>
            <person name="Meyerdierks A."/>
            <person name="Storesund J.E."/>
            <person name="Kallscheuer N."/>
            <person name="Luecker S."/>
            <person name="Lage O.M."/>
            <person name="Pohl T."/>
            <person name="Merkel B.J."/>
            <person name="Hornburger P."/>
            <person name="Mueller R.-W."/>
            <person name="Bruemmer F."/>
            <person name="Labrenz M."/>
            <person name="Spormann A.M."/>
            <person name="Op den Camp H."/>
            <person name="Overmann J."/>
            <person name="Amann R."/>
            <person name="Jetten M.S.M."/>
            <person name="Mascher T."/>
            <person name="Medema M.H."/>
            <person name="Devos D.P."/>
            <person name="Kaster A.-K."/>
            <person name="Ovreas L."/>
            <person name="Rohde M."/>
            <person name="Galperin M.Y."/>
            <person name="Jogler C."/>
        </authorList>
    </citation>
    <scope>NUCLEOTIDE SEQUENCE [LARGE SCALE GENOMIC DNA]</scope>
    <source>
        <strain evidence="13 14">Pla175</strain>
    </source>
</reference>
<dbReference type="Gene3D" id="3.30.1700.10">
    <property type="entry name" value="lpxc deacetylase, domain 2"/>
    <property type="match status" value="1"/>
</dbReference>
<sequence>MISSRPQRTISRPVAVRGRGYWSGARVRVEFRPADPGTGLAFVRDDLPGKPRVQVDVATAKPASRRTVLAVGPAEVEMVEHVLAALYGVGVDNCEIGVDAAEMPGCDGSATEFVAALDRAGYTEQPAFTHPIYVDRPFRCGGGDQWIEMRPSIGGGLSIEYHLDYGSGSPIGTQWFVLNATPGTFRSELCAARTFVLKSEAEALRAQGLAGHVSPQELLIFDADGPIENELRWPDECVRHKVLDVLGDLALVGRPIAAHVVAFRSGHLLNGELASALSNAYCQERIRRSA</sequence>
<evidence type="ECO:0000256" key="10">
    <source>
        <dbReference type="ARBA" id="ARBA00023098"/>
    </source>
</evidence>
<evidence type="ECO:0000256" key="6">
    <source>
        <dbReference type="ARBA" id="ARBA00022556"/>
    </source>
</evidence>
<organism evidence="13 14">
    <name type="scientific">Pirellulimonas nuda</name>
    <dbReference type="NCBI Taxonomy" id="2528009"/>
    <lineage>
        <taxon>Bacteria</taxon>
        <taxon>Pseudomonadati</taxon>
        <taxon>Planctomycetota</taxon>
        <taxon>Planctomycetia</taxon>
        <taxon>Pirellulales</taxon>
        <taxon>Lacipirellulaceae</taxon>
        <taxon>Pirellulimonas</taxon>
    </lineage>
</organism>
<evidence type="ECO:0000256" key="7">
    <source>
        <dbReference type="ARBA" id="ARBA00022723"/>
    </source>
</evidence>
<dbReference type="Gene3D" id="3.30.230.20">
    <property type="entry name" value="lpxc deacetylase, domain 1"/>
    <property type="match status" value="1"/>
</dbReference>
<name>A0A518DF26_9BACT</name>
<gene>
    <name evidence="13" type="primary">lpxC</name>
    <name evidence="13" type="ORF">Pla175_34830</name>
</gene>
<evidence type="ECO:0000256" key="2">
    <source>
        <dbReference type="ARBA" id="ARBA00002923"/>
    </source>
</evidence>
<dbReference type="KEGG" id="pnd:Pla175_34830"/>
<dbReference type="InterPro" id="IPR011334">
    <property type="entry name" value="UDP-acyl_GlcNac_deAcase_C"/>
</dbReference>